<dbReference type="InterPro" id="IPR013655">
    <property type="entry name" value="PAS_fold_3"/>
</dbReference>
<dbReference type="Gene3D" id="3.30.565.10">
    <property type="entry name" value="Histidine kinase-like ATPase, C-terminal domain"/>
    <property type="match status" value="1"/>
</dbReference>
<evidence type="ECO:0000259" key="8">
    <source>
        <dbReference type="PROSITE" id="PS50112"/>
    </source>
</evidence>
<evidence type="ECO:0000256" key="1">
    <source>
        <dbReference type="ARBA" id="ARBA00000085"/>
    </source>
</evidence>
<keyword evidence="5" id="KW-0175">Coiled coil</keyword>
<dbReference type="NCBIfam" id="TIGR00229">
    <property type="entry name" value="sensory_box"/>
    <property type="match status" value="1"/>
</dbReference>
<dbReference type="Proteomes" id="UP001165427">
    <property type="component" value="Unassembled WGS sequence"/>
</dbReference>
<dbReference type="Gene3D" id="3.30.450.20">
    <property type="entry name" value="PAS domain"/>
    <property type="match status" value="1"/>
</dbReference>
<dbReference type="Pfam" id="PF08447">
    <property type="entry name" value="PAS_3"/>
    <property type="match status" value="1"/>
</dbReference>
<sequence length="858" mass="96009">MKILIVDDKEENRYLLEVLLKGQGHQVVVAADGEQALEHLQGEATDLIISDILMPVMDGFELCRRVRADKRLHTIPFIVYSATYTDSRDEDLALKIGANRFIVKPCEPDRFIETMHEVMVTAKPSPPTVAPSNQQEGVLKLYNERLVNKLEHKMLQLEKEVEGRRNAEAVLREREQHFRNLANSSRALIYTLNADYLAEYFNDPYLAFTGRPLEQERGEGWVASVHPEDQPHVKEVLRRSRARHDAYSLTYRLRRHDGEYRWFQDDGSPCYDSYGRFNGYIGHCLDITKTKQDQERYEHLNAVLKSIQDVNQLIIRERDIDALIRGACRLIVDNRGYAAAMIVLTGANDRPTTWARSGTEPGFTPMIEALEQGELPPCADHTATGKQCGPGPPSSDPACHVCPAPDTGKNALCLHLRLVDDGVSIGFLIAVAEKGVTVVDPEERQLLEEMAGDIAYAVRMLLMDRERRRIEEDHEKLRKQMIQTQRLESVGRLAGGVAHDFNNMLSVILGYAELAMEKAGNGTPLHDDLTEVFNAGRRSKEITRQLLAFARKQIIAPKVLDLNEILESMLKMLRRLIGEEVDIAWLPAAGLWPIRIDPSQVDQLLANLCVNARDAIGGVGKITIETENATIDETYCAVHQDAVPGDYVLLAVRDDGCGMDKELMDQIFEPFFTTKAVHQGSGLGLSTVYGIIRQNDGFVHVESEPGKGTIFHIYFPRHDRTGDAVRLAEKKQPPAGRGETILLVEDEKVLLKMGTTMLNRFGYKVLAADSPEAAIRLATHHDHAIDLLVTDVVMPGMNGRDLAEQLHAHNPGIKCLFISGYTADVIAKRGVLDEGVLFLQKPFSLHELASKVRMALNG</sequence>
<evidence type="ECO:0000256" key="4">
    <source>
        <dbReference type="PROSITE-ProRule" id="PRU00169"/>
    </source>
</evidence>
<evidence type="ECO:0000256" key="2">
    <source>
        <dbReference type="ARBA" id="ARBA00012438"/>
    </source>
</evidence>
<dbReference type="InterPro" id="IPR036097">
    <property type="entry name" value="HisK_dim/P_sf"/>
</dbReference>
<evidence type="ECO:0000313" key="10">
    <source>
        <dbReference type="EMBL" id="MCJ8501533.1"/>
    </source>
</evidence>
<dbReference type="EC" id="2.7.13.3" evidence="2"/>
<evidence type="ECO:0000256" key="3">
    <source>
        <dbReference type="ARBA" id="ARBA00022553"/>
    </source>
</evidence>
<dbReference type="RefSeq" id="WP_246909502.1">
    <property type="nucleotide sequence ID" value="NZ_JALJRB010000014.1"/>
</dbReference>
<dbReference type="InterPro" id="IPR035965">
    <property type="entry name" value="PAS-like_dom_sf"/>
</dbReference>
<dbReference type="SMART" id="SM00448">
    <property type="entry name" value="REC"/>
    <property type="match status" value="2"/>
</dbReference>
<organism evidence="10 11">
    <name type="scientific">Desulfatitalea alkaliphila</name>
    <dbReference type="NCBI Taxonomy" id="2929485"/>
    <lineage>
        <taxon>Bacteria</taxon>
        <taxon>Pseudomonadati</taxon>
        <taxon>Thermodesulfobacteriota</taxon>
        <taxon>Desulfobacteria</taxon>
        <taxon>Desulfobacterales</taxon>
        <taxon>Desulfosarcinaceae</taxon>
        <taxon>Desulfatitalea</taxon>
    </lineage>
</organism>
<feature type="domain" description="Response regulatory" evidence="7">
    <location>
        <begin position="2"/>
        <end position="119"/>
    </location>
</feature>
<feature type="domain" description="Response regulatory" evidence="7">
    <location>
        <begin position="740"/>
        <end position="856"/>
    </location>
</feature>
<dbReference type="AlphaFoldDB" id="A0AA41RA89"/>
<feature type="modified residue" description="4-aspartylphosphate" evidence="4">
    <location>
        <position position="51"/>
    </location>
</feature>
<dbReference type="CDD" id="cd00130">
    <property type="entry name" value="PAS"/>
    <property type="match status" value="1"/>
</dbReference>
<dbReference type="Pfam" id="PF00512">
    <property type="entry name" value="HisKA"/>
    <property type="match status" value="1"/>
</dbReference>
<proteinExistence type="predicted"/>
<feature type="domain" description="Histidine kinase" evidence="6">
    <location>
        <begin position="496"/>
        <end position="719"/>
    </location>
</feature>
<dbReference type="SMART" id="SM00086">
    <property type="entry name" value="PAC"/>
    <property type="match status" value="1"/>
</dbReference>
<dbReference type="InterPro" id="IPR004358">
    <property type="entry name" value="Sig_transdc_His_kin-like_C"/>
</dbReference>
<accession>A0AA41RA89</accession>
<dbReference type="SMART" id="SM00387">
    <property type="entry name" value="HATPase_c"/>
    <property type="match status" value="1"/>
</dbReference>
<dbReference type="Pfam" id="PF00072">
    <property type="entry name" value="Response_reg"/>
    <property type="match status" value="2"/>
</dbReference>
<dbReference type="PROSITE" id="PS50109">
    <property type="entry name" value="HIS_KIN"/>
    <property type="match status" value="1"/>
</dbReference>
<dbReference type="SUPFAM" id="SSF55874">
    <property type="entry name" value="ATPase domain of HSP90 chaperone/DNA topoisomerase II/histidine kinase"/>
    <property type="match status" value="1"/>
</dbReference>
<dbReference type="PROSITE" id="PS50113">
    <property type="entry name" value="PAC"/>
    <property type="match status" value="1"/>
</dbReference>
<dbReference type="InterPro" id="IPR001789">
    <property type="entry name" value="Sig_transdc_resp-reg_receiver"/>
</dbReference>
<dbReference type="InterPro" id="IPR001610">
    <property type="entry name" value="PAC"/>
</dbReference>
<comment type="caution">
    <text evidence="10">The sequence shown here is derived from an EMBL/GenBank/DDBJ whole genome shotgun (WGS) entry which is preliminary data.</text>
</comment>
<name>A0AA41RA89_9BACT</name>
<dbReference type="SUPFAM" id="SSF55785">
    <property type="entry name" value="PYP-like sensor domain (PAS domain)"/>
    <property type="match status" value="1"/>
</dbReference>
<comment type="catalytic activity">
    <reaction evidence="1">
        <text>ATP + protein L-histidine = ADP + protein N-phospho-L-histidine.</text>
        <dbReference type="EC" id="2.7.13.3"/>
    </reaction>
</comment>
<protein>
    <recommendedName>
        <fullName evidence="2">histidine kinase</fullName>
        <ecNumber evidence="2">2.7.13.3</ecNumber>
    </recommendedName>
</protein>
<feature type="coiled-coil region" evidence="5">
    <location>
        <begin position="460"/>
        <end position="487"/>
    </location>
</feature>
<keyword evidence="3 4" id="KW-0597">Phosphoprotein</keyword>
<evidence type="ECO:0000313" key="11">
    <source>
        <dbReference type="Proteomes" id="UP001165427"/>
    </source>
</evidence>
<dbReference type="InterPro" id="IPR003594">
    <property type="entry name" value="HATPase_dom"/>
</dbReference>
<feature type="domain" description="PAS" evidence="8">
    <location>
        <begin position="174"/>
        <end position="244"/>
    </location>
</feature>
<dbReference type="InterPro" id="IPR003661">
    <property type="entry name" value="HisK_dim/P_dom"/>
</dbReference>
<dbReference type="PROSITE" id="PS50112">
    <property type="entry name" value="PAS"/>
    <property type="match status" value="1"/>
</dbReference>
<feature type="domain" description="PAC" evidence="9">
    <location>
        <begin position="247"/>
        <end position="299"/>
    </location>
</feature>
<dbReference type="Gene3D" id="1.10.287.130">
    <property type="match status" value="1"/>
</dbReference>
<dbReference type="InterPro" id="IPR005467">
    <property type="entry name" value="His_kinase_dom"/>
</dbReference>
<dbReference type="FunFam" id="3.30.450.20:FF:000099">
    <property type="entry name" value="Sensory box sensor histidine kinase"/>
    <property type="match status" value="1"/>
</dbReference>
<keyword evidence="11" id="KW-1185">Reference proteome</keyword>
<dbReference type="Pfam" id="PF02518">
    <property type="entry name" value="HATPase_c"/>
    <property type="match status" value="1"/>
</dbReference>
<dbReference type="SUPFAM" id="SSF52172">
    <property type="entry name" value="CheY-like"/>
    <property type="match status" value="2"/>
</dbReference>
<gene>
    <name evidence="10" type="ORF">MRX98_13180</name>
</gene>
<dbReference type="PANTHER" id="PTHR43065">
    <property type="entry name" value="SENSOR HISTIDINE KINASE"/>
    <property type="match status" value="1"/>
</dbReference>
<reference evidence="10" key="1">
    <citation type="submission" date="2022-04" db="EMBL/GenBank/DDBJ databases">
        <title>Desulfatitalea alkaliphila sp. nov., a novel anaerobic sulfate-reducing bacterium isolated from terrestrial mud volcano, Taman Peninsula, Russia.</title>
        <authorList>
            <person name="Khomyakova M.A."/>
            <person name="Merkel A.Y."/>
            <person name="Slobodkin A.I."/>
        </authorList>
    </citation>
    <scope>NUCLEOTIDE SEQUENCE</scope>
    <source>
        <strain evidence="10">M08but</strain>
    </source>
</reference>
<dbReference type="Gene3D" id="3.30.450.40">
    <property type="match status" value="1"/>
</dbReference>
<dbReference type="PROSITE" id="PS50110">
    <property type="entry name" value="RESPONSE_REGULATORY"/>
    <property type="match status" value="2"/>
</dbReference>
<dbReference type="GO" id="GO:0000155">
    <property type="term" value="F:phosphorelay sensor kinase activity"/>
    <property type="evidence" value="ECO:0007669"/>
    <property type="project" value="InterPro"/>
</dbReference>
<evidence type="ECO:0000256" key="5">
    <source>
        <dbReference type="SAM" id="Coils"/>
    </source>
</evidence>
<dbReference type="InterPro" id="IPR029016">
    <property type="entry name" value="GAF-like_dom_sf"/>
</dbReference>
<dbReference type="InterPro" id="IPR036890">
    <property type="entry name" value="HATPase_C_sf"/>
</dbReference>
<dbReference type="InterPro" id="IPR000014">
    <property type="entry name" value="PAS"/>
</dbReference>
<dbReference type="CDD" id="cd00082">
    <property type="entry name" value="HisKA"/>
    <property type="match status" value="1"/>
</dbReference>
<feature type="modified residue" description="4-aspartylphosphate" evidence="4">
    <location>
        <position position="791"/>
    </location>
</feature>
<dbReference type="SUPFAM" id="SSF47384">
    <property type="entry name" value="Homodimeric domain of signal transducing histidine kinase"/>
    <property type="match status" value="1"/>
</dbReference>
<dbReference type="SMART" id="SM00091">
    <property type="entry name" value="PAS"/>
    <property type="match status" value="2"/>
</dbReference>
<dbReference type="PANTHER" id="PTHR43065:SF42">
    <property type="entry name" value="TWO-COMPONENT SENSOR PPRA"/>
    <property type="match status" value="1"/>
</dbReference>
<evidence type="ECO:0000259" key="7">
    <source>
        <dbReference type="PROSITE" id="PS50110"/>
    </source>
</evidence>
<dbReference type="PRINTS" id="PR00344">
    <property type="entry name" value="BCTRLSENSOR"/>
</dbReference>
<dbReference type="EMBL" id="JALJRB010000014">
    <property type="protein sequence ID" value="MCJ8501533.1"/>
    <property type="molecule type" value="Genomic_DNA"/>
</dbReference>
<evidence type="ECO:0000259" key="6">
    <source>
        <dbReference type="PROSITE" id="PS50109"/>
    </source>
</evidence>
<dbReference type="SUPFAM" id="SSF55781">
    <property type="entry name" value="GAF domain-like"/>
    <property type="match status" value="1"/>
</dbReference>
<dbReference type="SMART" id="SM00388">
    <property type="entry name" value="HisKA"/>
    <property type="match status" value="1"/>
</dbReference>
<evidence type="ECO:0000259" key="9">
    <source>
        <dbReference type="PROSITE" id="PS50113"/>
    </source>
</evidence>
<dbReference type="Gene3D" id="3.40.50.2300">
    <property type="match status" value="2"/>
</dbReference>
<dbReference type="InterPro" id="IPR011006">
    <property type="entry name" value="CheY-like_superfamily"/>
</dbReference>
<dbReference type="InterPro" id="IPR000700">
    <property type="entry name" value="PAS-assoc_C"/>
</dbReference>